<organism evidence="8 9">
    <name type="scientific">Aphanomyces euteiches</name>
    <dbReference type="NCBI Taxonomy" id="100861"/>
    <lineage>
        <taxon>Eukaryota</taxon>
        <taxon>Sar</taxon>
        <taxon>Stramenopiles</taxon>
        <taxon>Oomycota</taxon>
        <taxon>Saprolegniomycetes</taxon>
        <taxon>Saprolegniales</taxon>
        <taxon>Verrucalvaceae</taxon>
        <taxon>Aphanomyces</taxon>
    </lineage>
</organism>
<feature type="compositionally biased region" description="Low complexity" evidence="5">
    <location>
        <begin position="26"/>
        <end position="35"/>
    </location>
</feature>
<sequence length="277" mass="31439">MPRRRHGSVQAKRRERQYEVQRTPEPDTTTTGKPKGTVHKVAVRPHHLRRSSSDSGSIHALKPTEEQARIRAAKARQQRASDAEDASILRSLASWVGRFFGVQTLPTQPMDRILPFLYLGSSAAAQDRNLLDSVGITHICNAAVQCENHFRDQFTYLHLHLEDSATQRLSKAFNTAADFIERARSIGGCVLVHCIAGASRSASLVVAYLMKHRSMLLVQAYDFVKRKRPVMNPSPAFRMELAMYEITLFESSSVIASTDPVWDFYQLNMYRLEQQRR</sequence>
<evidence type="ECO:0000259" key="7">
    <source>
        <dbReference type="PROSITE" id="PS50056"/>
    </source>
</evidence>
<dbReference type="GO" id="GO:0043409">
    <property type="term" value="P:negative regulation of MAPK cascade"/>
    <property type="evidence" value="ECO:0007669"/>
    <property type="project" value="TreeGrafter"/>
</dbReference>
<dbReference type="PROSITE" id="PS00383">
    <property type="entry name" value="TYR_PHOSPHATASE_1"/>
    <property type="match status" value="1"/>
</dbReference>
<evidence type="ECO:0000259" key="6">
    <source>
        <dbReference type="PROSITE" id="PS50054"/>
    </source>
</evidence>
<dbReference type="Pfam" id="PF00782">
    <property type="entry name" value="DSPc"/>
    <property type="match status" value="1"/>
</dbReference>
<dbReference type="InterPro" id="IPR000387">
    <property type="entry name" value="Tyr_Pase_dom"/>
</dbReference>
<dbReference type="Gene3D" id="3.90.190.10">
    <property type="entry name" value="Protein tyrosine phosphatase superfamily"/>
    <property type="match status" value="1"/>
</dbReference>
<proteinExistence type="inferred from homology"/>
<keyword evidence="4" id="KW-0904">Protein phosphatase</keyword>
<protein>
    <recommendedName>
        <fullName evidence="2">protein-tyrosine-phosphatase</fullName>
        <ecNumber evidence="2">3.1.3.48</ecNumber>
    </recommendedName>
</protein>
<dbReference type="InterPro" id="IPR029021">
    <property type="entry name" value="Prot-tyrosine_phosphatase-like"/>
</dbReference>
<dbReference type="InterPro" id="IPR000340">
    <property type="entry name" value="Dual-sp_phosphatase_cat-dom"/>
</dbReference>
<dbReference type="SUPFAM" id="SSF52799">
    <property type="entry name" value="(Phosphotyrosine protein) phosphatases II"/>
    <property type="match status" value="1"/>
</dbReference>
<comment type="caution">
    <text evidence="8">The sequence shown here is derived from an EMBL/GenBank/DDBJ whole genome shotgun (WGS) entry which is preliminary data.</text>
</comment>
<feature type="region of interest" description="Disordered" evidence="5">
    <location>
        <begin position="1"/>
        <end position="64"/>
    </location>
</feature>
<comment type="similarity">
    <text evidence="1">Belongs to the protein-tyrosine phosphatase family. Non-receptor class dual specificity subfamily.</text>
</comment>
<dbReference type="GO" id="GO:0005737">
    <property type="term" value="C:cytoplasm"/>
    <property type="evidence" value="ECO:0007669"/>
    <property type="project" value="TreeGrafter"/>
</dbReference>
<dbReference type="CDD" id="cd14498">
    <property type="entry name" value="DSP"/>
    <property type="match status" value="1"/>
</dbReference>
<keyword evidence="3" id="KW-0378">Hydrolase</keyword>
<dbReference type="GO" id="GO:0004725">
    <property type="term" value="F:protein tyrosine phosphatase activity"/>
    <property type="evidence" value="ECO:0007669"/>
    <property type="project" value="UniProtKB-EC"/>
</dbReference>
<dbReference type="SMART" id="SM00195">
    <property type="entry name" value="DSPc"/>
    <property type="match status" value="1"/>
</dbReference>
<dbReference type="EC" id="3.1.3.48" evidence="2"/>
<feature type="compositionally biased region" description="Basic residues" evidence="5">
    <location>
        <begin position="1"/>
        <end position="15"/>
    </location>
</feature>
<evidence type="ECO:0000313" key="9">
    <source>
        <dbReference type="Proteomes" id="UP000481153"/>
    </source>
</evidence>
<dbReference type="AlphaFoldDB" id="A0A6G0XPI5"/>
<accession>A0A6G0XPI5</accession>
<evidence type="ECO:0000256" key="4">
    <source>
        <dbReference type="ARBA" id="ARBA00022912"/>
    </source>
</evidence>
<dbReference type="PANTHER" id="PTHR10159">
    <property type="entry name" value="DUAL SPECIFICITY PROTEIN PHOSPHATASE"/>
    <property type="match status" value="1"/>
</dbReference>
<dbReference type="Proteomes" id="UP000481153">
    <property type="component" value="Unassembled WGS sequence"/>
</dbReference>
<dbReference type="InterPro" id="IPR016130">
    <property type="entry name" value="Tyr_Pase_AS"/>
</dbReference>
<dbReference type="SMART" id="SM00404">
    <property type="entry name" value="PTPc_motif"/>
    <property type="match status" value="1"/>
</dbReference>
<dbReference type="InterPro" id="IPR020422">
    <property type="entry name" value="TYR_PHOSPHATASE_DUAL_dom"/>
</dbReference>
<dbReference type="VEuPathDB" id="FungiDB:AeMF1_002165"/>
<evidence type="ECO:0000256" key="3">
    <source>
        <dbReference type="ARBA" id="ARBA00022801"/>
    </source>
</evidence>
<feature type="domain" description="Tyrosine-protein phosphatase" evidence="6">
    <location>
        <begin position="108"/>
        <end position="250"/>
    </location>
</feature>
<keyword evidence="9" id="KW-1185">Reference proteome</keyword>
<reference evidence="8 9" key="1">
    <citation type="submission" date="2019-07" db="EMBL/GenBank/DDBJ databases">
        <title>Genomics analysis of Aphanomyces spp. identifies a new class of oomycete effector associated with host adaptation.</title>
        <authorList>
            <person name="Gaulin E."/>
        </authorList>
    </citation>
    <scope>NUCLEOTIDE SEQUENCE [LARGE SCALE GENOMIC DNA]</scope>
    <source>
        <strain evidence="8 9">ATCC 201684</strain>
    </source>
</reference>
<feature type="compositionally biased region" description="Basic and acidic residues" evidence="5">
    <location>
        <begin position="16"/>
        <end position="25"/>
    </location>
</feature>
<gene>
    <name evidence="8" type="ORF">Ae201684_002843</name>
</gene>
<evidence type="ECO:0000256" key="1">
    <source>
        <dbReference type="ARBA" id="ARBA00008601"/>
    </source>
</evidence>
<name>A0A6G0XPI5_9STRA</name>
<feature type="domain" description="Tyrosine specific protein phosphatases" evidence="7">
    <location>
        <begin position="171"/>
        <end position="239"/>
    </location>
</feature>
<dbReference type="EMBL" id="VJMJ01000030">
    <property type="protein sequence ID" value="KAF0742176.1"/>
    <property type="molecule type" value="Genomic_DNA"/>
</dbReference>
<evidence type="ECO:0000313" key="8">
    <source>
        <dbReference type="EMBL" id="KAF0742176.1"/>
    </source>
</evidence>
<dbReference type="PRINTS" id="PR01908">
    <property type="entry name" value="ADSPHPHTASE"/>
</dbReference>
<evidence type="ECO:0000256" key="5">
    <source>
        <dbReference type="SAM" id="MobiDB-lite"/>
    </source>
</evidence>
<evidence type="ECO:0000256" key="2">
    <source>
        <dbReference type="ARBA" id="ARBA00013064"/>
    </source>
</evidence>
<dbReference type="PROSITE" id="PS50054">
    <property type="entry name" value="TYR_PHOSPHATASE_DUAL"/>
    <property type="match status" value="1"/>
</dbReference>
<dbReference type="PROSITE" id="PS50056">
    <property type="entry name" value="TYR_PHOSPHATASE_2"/>
    <property type="match status" value="1"/>
</dbReference>
<dbReference type="InterPro" id="IPR003595">
    <property type="entry name" value="Tyr_Pase_cat"/>
</dbReference>
<dbReference type="PANTHER" id="PTHR10159:SF529">
    <property type="entry name" value="TYROSINE-PROTEIN PHOSPHATASE DOMAIN-CONTAINING PROTEIN"/>
    <property type="match status" value="1"/>
</dbReference>
<feature type="compositionally biased region" description="Basic residues" evidence="5">
    <location>
        <begin position="36"/>
        <end position="50"/>
    </location>
</feature>